<accession>A0AAN5CFE4</accession>
<keyword evidence="2" id="KW-1185">Reference proteome</keyword>
<protein>
    <submittedName>
        <fullName evidence="1">Uncharacterized protein</fullName>
    </submittedName>
</protein>
<comment type="caution">
    <text evidence="1">The sequence shown here is derived from an EMBL/GenBank/DDBJ whole genome shotgun (WGS) entry which is preliminary data.</text>
</comment>
<evidence type="ECO:0000313" key="2">
    <source>
        <dbReference type="Proteomes" id="UP001328107"/>
    </source>
</evidence>
<reference evidence="2" key="1">
    <citation type="submission" date="2022-10" db="EMBL/GenBank/DDBJ databases">
        <title>Genome assembly of Pristionchus species.</title>
        <authorList>
            <person name="Yoshida K."/>
            <person name="Sommer R.J."/>
        </authorList>
    </citation>
    <scope>NUCLEOTIDE SEQUENCE [LARGE SCALE GENOMIC DNA]</scope>
    <source>
        <strain evidence="2">RS5460</strain>
    </source>
</reference>
<evidence type="ECO:0000313" key="1">
    <source>
        <dbReference type="EMBL" id="GMR44105.1"/>
    </source>
</evidence>
<name>A0AAN5CFE4_9BILA</name>
<organism evidence="1 2">
    <name type="scientific">Pristionchus mayeri</name>
    <dbReference type="NCBI Taxonomy" id="1317129"/>
    <lineage>
        <taxon>Eukaryota</taxon>
        <taxon>Metazoa</taxon>
        <taxon>Ecdysozoa</taxon>
        <taxon>Nematoda</taxon>
        <taxon>Chromadorea</taxon>
        <taxon>Rhabditida</taxon>
        <taxon>Rhabditina</taxon>
        <taxon>Diplogasteromorpha</taxon>
        <taxon>Diplogasteroidea</taxon>
        <taxon>Neodiplogasteridae</taxon>
        <taxon>Pristionchus</taxon>
    </lineage>
</organism>
<feature type="non-terminal residue" evidence="1">
    <location>
        <position position="1"/>
    </location>
</feature>
<proteinExistence type="predicted"/>
<dbReference type="EMBL" id="BTRK01000003">
    <property type="protein sequence ID" value="GMR44105.1"/>
    <property type="molecule type" value="Genomic_DNA"/>
</dbReference>
<dbReference type="AlphaFoldDB" id="A0AAN5CFE4"/>
<feature type="non-terminal residue" evidence="1">
    <location>
        <position position="95"/>
    </location>
</feature>
<gene>
    <name evidence="1" type="ORF">PMAYCL1PPCAC_14300</name>
</gene>
<dbReference type="Proteomes" id="UP001328107">
    <property type="component" value="Unassembled WGS sequence"/>
</dbReference>
<sequence>TSAETNLSAVEEWKRKGCDVWIQSNDSFALLSMKVFDFLSAILKSSEPCDIQRTLESLRAERQICLKFEKKNDPSIQSLMFGIIETFEFAILHLI</sequence>